<dbReference type="Pfam" id="PF09931">
    <property type="entry name" value="Phage_phiJL001_Gp84_N"/>
    <property type="match status" value="1"/>
</dbReference>
<name>A0ABQ5V6Z2_9PROT</name>
<dbReference type="EMBL" id="BSNK01000001">
    <property type="protein sequence ID" value="GLQ22772.1"/>
    <property type="molecule type" value="Genomic_DNA"/>
</dbReference>
<sequence>MRNLSPELEAHLASGTTTLCLLFILTLADTRRFAFTDHDCALDFEGLTARPMQAAETEQRAGFDADSGALKTVFDVDLSRDDLLSGALDGAMLAEHCVNWADPSQSMLITTGRIGAVTVSGDGFEADWLGQSTLLDRSTGRVFSRRCDAEYGDARCGLTAQLGQSCAGTLDACKGLGNTLNYRGFPYLLGDDVLQKGVHLTPTRDGGSRYA</sequence>
<evidence type="ECO:0000313" key="2">
    <source>
        <dbReference type="Proteomes" id="UP001161391"/>
    </source>
</evidence>
<proteinExistence type="predicted"/>
<dbReference type="NCBIfam" id="TIGR02218">
    <property type="entry name" value="phg_TIGR02218"/>
    <property type="match status" value="1"/>
</dbReference>
<reference evidence="1" key="2">
    <citation type="submission" date="2023-01" db="EMBL/GenBank/DDBJ databases">
        <title>Draft genome sequence of Algimonas ampicilliniresistens strain NBRC 108219.</title>
        <authorList>
            <person name="Sun Q."/>
            <person name="Mori K."/>
        </authorList>
    </citation>
    <scope>NUCLEOTIDE SEQUENCE</scope>
    <source>
        <strain evidence="1">NBRC 108219</strain>
    </source>
</reference>
<organism evidence="1 2">
    <name type="scientific">Algimonas ampicilliniresistens</name>
    <dbReference type="NCBI Taxonomy" id="1298735"/>
    <lineage>
        <taxon>Bacteria</taxon>
        <taxon>Pseudomonadati</taxon>
        <taxon>Pseudomonadota</taxon>
        <taxon>Alphaproteobacteria</taxon>
        <taxon>Maricaulales</taxon>
        <taxon>Robiginitomaculaceae</taxon>
        <taxon>Algimonas</taxon>
    </lineage>
</organism>
<evidence type="ECO:0008006" key="3">
    <source>
        <dbReference type="Google" id="ProtNLM"/>
    </source>
</evidence>
<dbReference type="Proteomes" id="UP001161391">
    <property type="component" value="Unassembled WGS sequence"/>
</dbReference>
<keyword evidence="2" id="KW-1185">Reference proteome</keyword>
<protein>
    <recommendedName>
        <fullName evidence="3">DUF2163 domain-containing protein</fullName>
    </recommendedName>
</protein>
<comment type="caution">
    <text evidence="1">The sequence shown here is derived from an EMBL/GenBank/DDBJ whole genome shotgun (WGS) entry which is preliminary data.</text>
</comment>
<accession>A0ABQ5V6Z2</accession>
<reference evidence="1" key="1">
    <citation type="journal article" date="2014" name="Int. J. Syst. Evol. Microbiol.">
        <title>Complete genome of a new Firmicutes species belonging to the dominant human colonic microbiota ('Ruminococcus bicirculans') reveals two chromosomes and a selective capacity to utilize plant glucans.</title>
        <authorList>
            <consortium name="NISC Comparative Sequencing Program"/>
            <person name="Wegmann U."/>
            <person name="Louis P."/>
            <person name="Goesmann A."/>
            <person name="Henrissat B."/>
            <person name="Duncan S.H."/>
            <person name="Flint H.J."/>
        </authorList>
    </citation>
    <scope>NUCLEOTIDE SEQUENCE</scope>
    <source>
        <strain evidence="1">NBRC 108219</strain>
    </source>
</reference>
<dbReference type="RefSeq" id="WP_284387488.1">
    <property type="nucleotide sequence ID" value="NZ_BSNK01000001.1"/>
</dbReference>
<dbReference type="InterPro" id="IPR011928">
    <property type="entry name" value="Phage_phiJL001_Gp84"/>
</dbReference>
<gene>
    <name evidence="1" type="ORF">GCM10007853_06460</name>
</gene>
<evidence type="ECO:0000313" key="1">
    <source>
        <dbReference type="EMBL" id="GLQ22772.1"/>
    </source>
</evidence>